<dbReference type="AlphaFoldDB" id="A0A7J6Q4K8"/>
<evidence type="ECO:0000313" key="2">
    <source>
        <dbReference type="Proteomes" id="UP000553632"/>
    </source>
</evidence>
<keyword evidence="2" id="KW-1185">Reference proteome</keyword>
<reference evidence="1 2" key="1">
    <citation type="submission" date="2020-04" db="EMBL/GenBank/DDBJ databases">
        <title>Perkinsus olseni comparative genomics.</title>
        <authorList>
            <person name="Bogema D.R."/>
        </authorList>
    </citation>
    <scope>NUCLEOTIDE SEQUENCE [LARGE SCALE GENOMIC DNA]</scope>
    <source>
        <strain evidence="1 2">ATCC PRA-207</strain>
    </source>
</reference>
<feature type="non-terminal residue" evidence="1">
    <location>
        <position position="64"/>
    </location>
</feature>
<gene>
    <name evidence="1" type="ORF">FOZ63_030843</name>
</gene>
<organism evidence="1 2">
    <name type="scientific">Perkinsus olseni</name>
    <name type="common">Perkinsus atlanticus</name>
    <dbReference type="NCBI Taxonomy" id="32597"/>
    <lineage>
        <taxon>Eukaryota</taxon>
        <taxon>Sar</taxon>
        <taxon>Alveolata</taxon>
        <taxon>Perkinsozoa</taxon>
        <taxon>Perkinsea</taxon>
        <taxon>Perkinsida</taxon>
        <taxon>Perkinsidae</taxon>
        <taxon>Perkinsus</taxon>
    </lineage>
</organism>
<accession>A0A7J6Q4K8</accession>
<sequence>AWTLIEMSGEPLRRSEIWMLCVGPERFVNHERSEADLCQVRVVVIAGKRKSGKVRSAHLRERTG</sequence>
<comment type="caution">
    <text evidence="1">The sequence shown here is derived from an EMBL/GenBank/DDBJ whole genome shotgun (WGS) entry which is preliminary data.</text>
</comment>
<feature type="non-terminal residue" evidence="1">
    <location>
        <position position="1"/>
    </location>
</feature>
<protein>
    <submittedName>
        <fullName evidence="1">Uncharacterized protein</fullName>
    </submittedName>
</protein>
<evidence type="ECO:0000313" key="1">
    <source>
        <dbReference type="EMBL" id="KAF4703435.1"/>
    </source>
</evidence>
<proteinExistence type="predicted"/>
<dbReference type="Proteomes" id="UP000553632">
    <property type="component" value="Unassembled WGS sequence"/>
</dbReference>
<dbReference type="EMBL" id="JABANO010035476">
    <property type="protein sequence ID" value="KAF4703435.1"/>
    <property type="molecule type" value="Genomic_DNA"/>
</dbReference>
<name>A0A7J6Q4K8_PEROL</name>